<dbReference type="AlphaFoldDB" id="A0A9Y2MVQ6"/>
<keyword evidence="2" id="KW-0238">DNA-binding</keyword>
<accession>A0A9Y2MVQ6</accession>
<evidence type="ECO:0000256" key="1">
    <source>
        <dbReference type="ARBA" id="ARBA00023015"/>
    </source>
</evidence>
<evidence type="ECO:0000259" key="4">
    <source>
        <dbReference type="Pfam" id="PF02909"/>
    </source>
</evidence>
<sequence>MSAQGTPTPPIWLLPEPPERRWGLGRAEIVKTAIAIADSGGSDALTMRAVAKELGSSTPMSLYRYVHNKDGLVDLMLDAANAEVTTPEQPGEDWRADLTRVSHDSWTMMKRHPWFAELVHQRPPAGPNASRRQEFVLSTFVGLGQGLSAAVSYHRLLDGYVVGQALQRIEEKKMWQRQGFRGLDDVQELAGAWFVDVGSDAAPRFPLLERVVKDFLNADPHAPATPAEDVQFTLGLDCLLDGISTRL</sequence>
<keyword evidence="1" id="KW-0805">Transcription regulation</keyword>
<dbReference type="RefSeq" id="WP_285973697.1">
    <property type="nucleotide sequence ID" value="NZ_CP127294.1"/>
</dbReference>
<reference evidence="5 6" key="1">
    <citation type="submission" date="2023-06" db="EMBL/GenBank/DDBJ databases">
        <authorList>
            <person name="Oyuntsetseg B."/>
            <person name="Kim S.B."/>
        </authorList>
    </citation>
    <scope>NUCLEOTIDE SEQUENCE [LARGE SCALE GENOMIC DNA]</scope>
    <source>
        <strain evidence="5 6">2-15</strain>
    </source>
</reference>
<name>A0A9Y2MVQ6_9PSEU</name>
<evidence type="ECO:0000256" key="2">
    <source>
        <dbReference type="ARBA" id="ARBA00023125"/>
    </source>
</evidence>
<proteinExistence type="predicted"/>
<dbReference type="EMBL" id="CP127294">
    <property type="protein sequence ID" value="WIX83140.1"/>
    <property type="molecule type" value="Genomic_DNA"/>
</dbReference>
<dbReference type="GO" id="GO:0000976">
    <property type="term" value="F:transcription cis-regulatory region binding"/>
    <property type="evidence" value="ECO:0007669"/>
    <property type="project" value="TreeGrafter"/>
</dbReference>
<dbReference type="Gene3D" id="1.10.357.10">
    <property type="entry name" value="Tetracycline Repressor, domain 2"/>
    <property type="match status" value="1"/>
</dbReference>
<evidence type="ECO:0000313" key="5">
    <source>
        <dbReference type="EMBL" id="WIX83140.1"/>
    </source>
</evidence>
<dbReference type="Proteomes" id="UP001236014">
    <property type="component" value="Chromosome"/>
</dbReference>
<protein>
    <submittedName>
        <fullName evidence="5">TetR/AcrR family transcriptional regulator</fullName>
    </submittedName>
</protein>
<dbReference type="Gene3D" id="1.10.10.60">
    <property type="entry name" value="Homeodomain-like"/>
    <property type="match status" value="1"/>
</dbReference>
<gene>
    <name evidence="5" type="ORF">QRX50_21465</name>
</gene>
<organism evidence="5 6">
    <name type="scientific">Amycolatopsis carbonis</name>
    <dbReference type="NCBI Taxonomy" id="715471"/>
    <lineage>
        <taxon>Bacteria</taxon>
        <taxon>Bacillati</taxon>
        <taxon>Actinomycetota</taxon>
        <taxon>Actinomycetes</taxon>
        <taxon>Pseudonocardiales</taxon>
        <taxon>Pseudonocardiaceae</taxon>
        <taxon>Amycolatopsis</taxon>
    </lineage>
</organism>
<evidence type="ECO:0000313" key="6">
    <source>
        <dbReference type="Proteomes" id="UP001236014"/>
    </source>
</evidence>
<dbReference type="SUPFAM" id="SSF48498">
    <property type="entry name" value="Tetracyclin repressor-like, C-terminal domain"/>
    <property type="match status" value="1"/>
</dbReference>
<dbReference type="GO" id="GO:0003700">
    <property type="term" value="F:DNA-binding transcription factor activity"/>
    <property type="evidence" value="ECO:0007669"/>
    <property type="project" value="TreeGrafter"/>
</dbReference>
<dbReference type="PANTHER" id="PTHR30055:SF151">
    <property type="entry name" value="TRANSCRIPTIONAL REGULATORY PROTEIN"/>
    <property type="match status" value="1"/>
</dbReference>
<dbReference type="InterPro" id="IPR004111">
    <property type="entry name" value="Repressor_TetR_C"/>
</dbReference>
<dbReference type="SUPFAM" id="SSF46689">
    <property type="entry name" value="Homeodomain-like"/>
    <property type="match status" value="1"/>
</dbReference>
<dbReference type="InterPro" id="IPR009057">
    <property type="entry name" value="Homeodomain-like_sf"/>
</dbReference>
<dbReference type="GO" id="GO:0045892">
    <property type="term" value="P:negative regulation of DNA-templated transcription"/>
    <property type="evidence" value="ECO:0007669"/>
    <property type="project" value="InterPro"/>
</dbReference>
<evidence type="ECO:0000256" key="3">
    <source>
        <dbReference type="ARBA" id="ARBA00023163"/>
    </source>
</evidence>
<dbReference type="PANTHER" id="PTHR30055">
    <property type="entry name" value="HTH-TYPE TRANSCRIPTIONAL REGULATOR RUTR"/>
    <property type="match status" value="1"/>
</dbReference>
<keyword evidence="3" id="KW-0804">Transcription</keyword>
<dbReference type="KEGG" id="acab:QRX50_21465"/>
<dbReference type="InterPro" id="IPR050109">
    <property type="entry name" value="HTH-type_TetR-like_transc_reg"/>
</dbReference>
<dbReference type="Pfam" id="PF02909">
    <property type="entry name" value="TetR_C_1"/>
    <property type="match status" value="1"/>
</dbReference>
<keyword evidence="6" id="KW-1185">Reference proteome</keyword>
<dbReference type="InterPro" id="IPR036271">
    <property type="entry name" value="Tet_transcr_reg_TetR-rel_C_sf"/>
</dbReference>
<feature type="domain" description="Tetracycline repressor TetR C-terminal" evidence="4">
    <location>
        <begin position="87"/>
        <end position="246"/>
    </location>
</feature>